<comment type="subcellular location">
    <subcellularLocation>
        <location evidence="9">Cell membrane</location>
        <topology evidence="9">Multi-pass membrane protein</topology>
    </subcellularLocation>
    <subcellularLocation>
        <location evidence="1 11">Membrane</location>
        <topology evidence="1 11">Multi-pass membrane protein</topology>
    </subcellularLocation>
</comment>
<evidence type="ECO:0000313" key="13">
    <source>
        <dbReference type="EMBL" id="MFC0313975.1"/>
    </source>
</evidence>
<keyword evidence="4 9" id="KW-0812">Transmembrane</keyword>
<keyword evidence="6 9" id="KW-1133">Transmembrane helix</keyword>
<protein>
    <recommendedName>
        <fullName evidence="9 10">Protein translocase subunit SecY</fullName>
    </recommendedName>
</protein>
<evidence type="ECO:0000256" key="1">
    <source>
        <dbReference type="ARBA" id="ARBA00004141"/>
    </source>
</evidence>
<comment type="similarity">
    <text evidence="2 9 12">Belongs to the SecY/SEC61-alpha family.</text>
</comment>
<comment type="subunit">
    <text evidence="9">Component of the Sec protein translocase complex. Heterotrimer consisting of SecY, SecE and SecG subunits. The heterotrimers can form oligomers, although 1 heterotrimer is thought to be able to translocate proteins. Interacts with the ribosome. Interacts with SecDF, and other proteins may be involved. Interacts with SecA.</text>
</comment>
<keyword evidence="7 9" id="KW-0811">Translocation</keyword>
<dbReference type="PROSITE" id="PS00756">
    <property type="entry name" value="SECY_2"/>
    <property type="match status" value="1"/>
</dbReference>
<keyword evidence="3 9" id="KW-0813">Transport</keyword>
<evidence type="ECO:0000256" key="11">
    <source>
        <dbReference type="RuleBase" id="RU003484"/>
    </source>
</evidence>
<dbReference type="PRINTS" id="PR00303">
    <property type="entry name" value="SECYTRNLCASE"/>
</dbReference>
<feature type="transmembrane region" description="Helical" evidence="9">
    <location>
        <begin position="70"/>
        <end position="97"/>
    </location>
</feature>
<proteinExistence type="inferred from homology"/>
<feature type="transmembrane region" description="Helical" evidence="9">
    <location>
        <begin position="118"/>
        <end position="141"/>
    </location>
</feature>
<dbReference type="EMBL" id="JBHLWV010000012">
    <property type="protein sequence ID" value="MFC0313975.1"/>
    <property type="molecule type" value="Genomic_DNA"/>
</dbReference>
<evidence type="ECO:0000256" key="12">
    <source>
        <dbReference type="RuleBase" id="RU004349"/>
    </source>
</evidence>
<evidence type="ECO:0000256" key="2">
    <source>
        <dbReference type="ARBA" id="ARBA00005751"/>
    </source>
</evidence>
<keyword evidence="9" id="KW-1003">Cell membrane</keyword>
<dbReference type="PANTHER" id="PTHR10906">
    <property type="entry name" value="SECY/SEC61-ALPHA FAMILY MEMBER"/>
    <property type="match status" value="1"/>
</dbReference>
<comment type="caution">
    <text evidence="9">Lacks conserved residue(s) required for the propagation of feature annotation.</text>
</comment>
<evidence type="ECO:0000256" key="10">
    <source>
        <dbReference type="RuleBase" id="RU000537"/>
    </source>
</evidence>
<evidence type="ECO:0000256" key="9">
    <source>
        <dbReference type="HAMAP-Rule" id="MF_01465"/>
    </source>
</evidence>
<dbReference type="PROSITE" id="PS00755">
    <property type="entry name" value="SECY_1"/>
    <property type="match status" value="1"/>
</dbReference>
<keyword evidence="14" id="KW-1185">Reference proteome</keyword>
<comment type="caution">
    <text evidence="13">The sequence shown here is derived from an EMBL/GenBank/DDBJ whole genome shotgun (WGS) entry which is preliminary data.</text>
</comment>
<dbReference type="SUPFAM" id="SSF103491">
    <property type="entry name" value="Preprotein translocase SecY subunit"/>
    <property type="match status" value="1"/>
</dbReference>
<dbReference type="Gene3D" id="1.10.3370.10">
    <property type="entry name" value="SecY subunit domain"/>
    <property type="match status" value="1"/>
</dbReference>
<accession>A0ABV6H6U3</accession>
<evidence type="ECO:0000256" key="3">
    <source>
        <dbReference type="ARBA" id="ARBA00022448"/>
    </source>
</evidence>
<reference evidence="13 14" key="1">
    <citation type="submission" date="2024-09" db="EMBL/GenBank/DDBJ databases">
        <authorList>
            <person name="Sun Q."/>
            <person name="Mori K."/>
        </authorList>
    </citation>
    <scope>NUCLEOTIDE SEQUENCE [LARGE SCALE GENOMIC DNA]</scope>
    <source>
        <strain evidence="13 14">CCM 7957</strain>
    </source>
</reference>
<feature type="transmembrane region" description="Helical" evidence="9">
    <location>
        <begin position="190"/>
        <end position="209"/>
    </location>
</feature>
<feature type="transmembrane region" description="Helical" evidence="9">
    <location>
        <begin position="161"/>
        <end position="183"/>
    </location>
</feature>
<gene>
    <name evidence="9 13" type="primary">secY</name>
    <name evidence="13" type="ORF">ACFFJD_03785</name>
</gene>
<dbReference type="PIRSF" id="PIRSF004557">
    <property type="entry name" value="SecY"/>
    <property type="match status" value="1"/>
</dbReference>
<organism evidence="13 14">
    <name type="scientific">Gordonia phosphorivorans</name>
    <dbReference type="NCBI Taxonomy" id="1056982"/>
    <lineage>
        <taxon>Bacteria</taxon>
        <taxon>Bacillati</taxon>
        <taxon>Actinomycetota</taxon>
        <taxon>Actinomycetes</taxon>
        <taxon>Mycobacteriales</taxon>
        <taxon>Gordoniaceae</taxon>
        <taxon>Gordonia</taxon>
    </lineage>
</organism>
<dbReference type="InterPro" id="IPR030659">
    <property type="entry name" value="SecY_CS"/>
</dbReference>
<feature type="transmembrane region" description="Helical" evidence="9">
    <location>
        <begin position="408"/>
        <end position="426"/>
    </location>
</feature>
<evidence type="ECO:0000256" key="4">
    <source>
        <dbReference type="ARBA" id="ARBA00022692"/>
    </source>
</evidence>
<dbReference type="InterPro" id="IPR026593">
    <property type="entry name" value="SecY"/>
</dbReference>
<evidence type="ECO:0000256" key="6">
    <source>
        <dbReference type="ARBA" id="ARBA00022989"/>
    </source>
</evidence>
<feature type="transmembrane region" description="Helical" evidence="9">
    <location>
        <begin position="261"/>
        <end position="289"/>
    </location>
</feature>
<dbReference type="InterPro" id="IPR002208">
    <property type="entry name" value="SecY/SEC61-alpha"/>
</dbReference>
<evidence type="ECO:0000256" key="5">
    <source>
        <dbReference type="ARBA" id="ARBA00022927"/>
    </source>
</evidence>
<dbReference type="InterPro" id="IPR023201">
    <property type="entry name" value="SecY_dom_sf"/>
</dbReference>
<feature type="transmembrane region" description="Helical" evidence="9">
    <location>
        <begin position="370"/>
        <end position="396"/>
    </location>
</feature>
<keyword evidence="5 9" id="KW-0653">Protein transport</keyword>
<evidence type="ECO:0000256" key="7">
    <source>
        <dbReference type="ARBA" id="ARBA00023010"/>
    </source>
</evidence>
<feature type="transmembrane region" description="Helical" evidence="9">
    <location>
        <begin position="323"/>
        <end position="343"/>
    </location>
</feature>
<dbReference type="HAMAP" id="MF_01465">
    <property type="entry name" value="SecY"/>
    <property type="match status" value="1"/>
</dbReference>
<dbReference type="Pfam" id="PF00344">
    <property type="entry name" value="SecY"/>
    <property type="match status" value="1"/>
</dbReference>
<keyword evidence="8 9" id="KW-0472">Membrane</keyword>
<feature type="transmembrane region" description="Helical" evidence="9">
    <location>
        <begin position="221"/>
        <end position="240"/>
    </location>
</feature>
<comment type="function">
    <text evidence="9 10">The central subunit of the protein translocation channel SecYEG. Consists of two halves formed by TMs 1-5 and 6-10. These two domains form a lateral gate at the front which open onto the bilayer between TMs 2 and 7, and are clamped together by SecE at the back. The channel is closed by both a pore ring composed of hydrophobic SecY resides and a short helix (helix 2A) on the extracellular side of the membrane which forms a plug. The plug probably moves laterally to allow the channel to open. The ring and the pore may move independently.</text>
</comment>
<name>A0ABV6H6U3_9ACTN</name>
<dbReference type="Proteomes" id="UP001589783">
    <property type="component" value="Unassembled WGS sequence"/>
</dbReference>
<sequence length="443" mass="47998">MLSSLVATFRTPDLRKKIFFVLGILVLYRFGATLPSPGVDFREINNCVDAATTGDTGQVYSLINMFSGGALLQLSVFAIGIMPYITASIIVQLLTVVIPRFEQLRKEGQSGQNKMTQYTRYLTVALALLQSTGIVALAAAGNLLPSSGANCNSDAILVDKSIMSLTLIVLVMTAGACLVMWFGELITERGVGNGMSLLIFAGIAARLPAEGRTILQSRGGLIFGLVCLAVLIILVAVVFIEQGQRRVPVQYAKRMVGRKMYGGSSTYIPIKVNTAGVIPVIFASSLLYIPQLIISVTQGGGEVSGWKLWIQDNLVDPGSWFHIATYFLLIIFFTYFYVAVTFNPEERADDMKRYGGFIPGIRPGKPTADYLSFVLSRITLPGSLYLGIIAILPNLFLEIGNSSSVANLPFGGTALLIMVAVGLDTLKQISSQLMQRKYEGFLK</sequence>
<evidence type="ECO:0000313" key="14">
    <source>
        <dbReference type="Proteomes" id="UP001589783"/>
    </source>
</evidence>
<dbReference type="RefSeq" id="WP_382361167.1">
    <property type="nucleotide sequence ID" value="NZ_JBHLWV010000012.1"/>
</dbReference>
<dbReference type="NCBIfam" id="TIGR00967">
    <property type="entry name" value="3a0501s007"/>
    <property type="match status" value="1"/>
</dbReference>
<evidence type="ECO:0000256" key="8">
    <source>
        <dbReference type="ARBA" id="ARBA00023136"/>
    </source>
</evidence>